<name>A0A0J6VD13_9MYCO</name>
<dbReference type="Pfam" id="PF05521">
    <property type="entry name" value="Phage_HCP"/>
    <property type="match status" value="1"/>
</dbReference>
<evidence type="ECO:0008006" key="4">
    <source>
        <dbReference type="Google" id="ProtNLM"/>
    </source>
</evidence>
<proteinExistence type="predicted"/>
<dbReference type="PATRIC" id="fig|1807.14.peg.4350"/>
<dbReference type="EMBL" id="JYNU01000057">
    <property type="protein sequence ID" value="KMO68895.1"/>
    <property type="molecule type" value="Genomic_DNA"/>
</dbReference>
<feature type="region of interest" description="Disordered" evidence="1">
    <location>
        <begin position="91"/>
        <end position="110"/>
    </location>
</feature>
<organism evidence="2 3">
    <name type="scientific">Mycolicibacterium obuense</name>
    <dbReference type="NCBI Taxonomy" id="1807"/>
    <lineage>
        <taxon>Bacteria</taxon>
        <taxon>Bacillati</taxon>
        <taxon>Actinomycetota</taxon>
        <taxon>Actinomycetes</taxon>
        <taxon>Mycobacteriales</taxon>
        <taxon>Mycobacteriaceae</taxon>
        <taxon>Mycolicibacterium</taxon>
    </lineage>
</organism>
<accession>A0A0J6VD13</accession>
<gene>
    <name evidence="2" type="ORF">MOBUDSM44075_04315</name>
</gene>
<feature type="region of interest" description="Disordered" evidence="1">
    <location>
        <begin position="18"/>
        <end position="39"/>
    </location>
</feature>
<dbReference type="AlphaFoldDB" id="A0A0J6VD13"/>
<comment type="caution">
    <text evidence="2">The sequence shown here is derived from an EMBL/GenBank/DDBJ whole genome shotgun (WGS) entry which is preliminary data.</text>
</comment>
<dbReference type="InterPro" id="IPR008767">
    <property type="entry name" value="Phage_SPP1_head-tail_adaptor"/>
</dbReference>
<dbReference type="RefSeq" id="WP_048424628.1">
    <property type="nucleotide sequence ID" value="NZ_JYNU01000057.1"/>
</dbReference>
<evidence type="ECO:0000313" key="2">
    <source>
        <dbReference type="EMBL" id="KMO68895.1"/>
    </source>
</evidence>
<sequence length="110" mass="12136">MSLLNRGTDTVTVYPEVVSKDADGNTRPKASAQGTECRAVVQPMTSTEKQDVGFNSVETLRLRLVGWRGGLLGAQSQIEWQGRRYSVAGEARQHRGSRRTAHTVYTVTRS</sequence>
<protein>
    <recommendedName>
        <fullName evidence="4">Head-to-tail stopper</fullName>
    </recommendedName>
</protein>
<evidence type="ECO:0000256" key="1">
    <source>
        <dbReference type="SAM" id="MobiDB-lite"/>
    </source>
</evidence>
<dbReference type="Proteomes" id="UP000036313">
    <property type="component" value="Unassembled WGS sequence"/>
</dbReference>
<evidence type="ECO:0000313" key="3">
    <source>
        <dbReference type="Proteomes" id="UP000036313"/>
    </source>
</evidence>
<reference evidence="2 3" key="1">
    <citation type="journal article" date="2015" name="Genome Biol. Evol.">
        <title>Characterization of Three Mycobacterium spp. with Potential Use in Bioremediation by Genome Sequencing and Comparative Genomics.</title>
        <authorList>
            <person name="Das S."/>
            <person name="Pettersson B.M."/>
            <person name="Behra P.R."/>
            <person name="Ramesh M."/>
            <person name="Dasgupta S."/>
            <person name="Bhattacharya A."/>
            <person name="Kirsebom L.A."/>
        </authorList>
    </citation>
    <scope>NUCLEOTIDE SEQUENCE [LARGE SCALE GENOMIC DNA]</scope>
    <source>
        <strain evidence="2 3">DSM 44075</strain>
    </source>
</reference>